<protein>
    <submittedName>
        <fullName evidence="4">ATP-dependent DNA helicase</fullName>
    </submittedName>
</protein>
<keyword evidence="5" id="KW-1185">Reference proteome</keyword>
<keyword evidence="4" id="KW-0347">Helicase</keyword>
<evidence type="ECO:0000259" key="2">
    <source>
        <dbReference type="Pfam" id="PF14214"/>
    </source>
</evidence>
<keyword evidence="4" id="KW-0378">Hydrolase</keyword>
<sequence>DHRCHANPEHVDMKILCPECEVPLCQACKEHLTSGSLPPLSLANDMFTGYAPKRIYEEKVTVMELICASPCITALICISMEAKHRHQASAMDEVAHMARHQYGARGNALTFPLPWEDILRALQANMDEDADDAVVPRSGAELASVARVLLKTNKQGRTTEEDIKNLIHQATVRRQARIAAWKVVVDLIMDLQRAGHPYFIHISEAKVKAKAEALPVAGVPAEVLTVINELDDSSEKLQPQKAATPRDAMKDFEEAGRIFAAQRPRAAVPEGQNSQDTTQTCKAALKDLTDALTTDTNFPNGYGEEAVPTVPTFEIRTGNELVDQFQPAYFAVAFCFCFQYATAYPDVTNTTKEHLARIEGQITARRSEEAPQIDIHTWAAAMQRRVEAQFRRDWVFGFTLWNYIFRTMVNTQQNAYMYALPNEETGGRTLMKNEDIAKGVMEIQDKLHYGTFTDINGVDKGVNGDFTKLRHVPNLSDGARKVLSNVEARTRNIPGTHEVRKTMRHQTHANRVCYGTSMFLTFSPSERDTAVMLRLARVREEDPALTHDASKTFQSRSMPRLDMDFIRLDPEQLELPNYEQRRAMLSRDPLACADGFHTLVLLTLKHLLGVRCCPRCPDCNATDEPCMNSFGSNATARGGVFGRVDAVYGSIECQKSGTLHGHFQIFIQCFHQFTPLKELIKLQATDRLEMLRRYTAYSAHVTRTVYADPEAWRRDKDEVEAEWPEYQNCLLMLSRPTYQRDASATPAAWKLQYLHEDVEQLQQRKQHHVHLPDGPNGERRPLAHCRDPKDPNKCKSGFPRNKWLTEEALVICPGLADKMGMPCKGKRSMVGLTWGPCND</sequence>
<feature type="domain" description="DUF6570" evidence="3">
    <location>
        <begin position="35"/>
        <end position="180"/>
    </location>
</feature>
<dbReference type="InterPro" id="IPR046700">
    <property type="entry name" value="DUF6570"/>
</dbReference>
<comment type="caution">
    <text evidence="4">The sequence shown here is derived from an EMBL/GenBank/DDBJ whole genome shotgun (WGS) entry which is preliminary data.</text>
</comment>
<evidence type="ECO:0000259" key="3">
    <source>
        <dbReference type="Pfam" id="PF20209"/>
    </source>
</evidence>
<dbReference type="GO" id="GO:0004386">
    <property type="term" value="F:helicase activity"/>
    <property type="evidence" value="ECO:0007669"/>
    <property type="project" value="UniProtKB-KW"/>
</dbReference>
<gene>
    <name evidence="4" type="ORF">SCF082_LOCUS20548</name>
</gene>
<name>A0ABP0L3B6_9DINO</name>
<feature type="non-terminal residue" evidence="4">
    <location>
        <position position="1"/>
    </location>
</feature>
<evidence type="ECO:0000313" key="5">
    <source>
        <dbReference type="Proteomes" id="UP001642464"/>
    </source>
</evidence>
<dbReference type="Pfam" id="PF20209">
    <property type="entry name" value="DUF6570"/>
    <property type="match status" value="1"/>
</dbReference>
<proteinExistence type="predicted"/>
<feature type="non-terminal residue" evidence="4">
    <location>
        <position position="839"/>
    </location>
</feature>
<dbReference type="Proteomes" id="UP001642464">
    <property type="component" value="Unassembled WGS sequence"/>
</dbReference>
<organism evidence="4 5">
    <name type="scientific">Durusdinium trenchii</name>
    <dbReference type="NCBI Taxonomy" id="1381693"/>
    <lineage>
        <taxon>Eukaryota</taxon>
        <taxon>Sar</taxon>
        <taxon>Alveolata</taxon>
        <taxon>Dinophyceae</taxon>
        <taxon>Suessiales</taxon>
        <taxon>Symbiodiniaceae</taxon>
        <taxon>Durusdinium</taxon>
    </lineage>
</organism>
<feature type="domain" description="Helitron helicase-like" evidence="2">
    <location>
        <begin position="477"/>
        <end position="663"/>
    </location>
</feature>
<feature type="compositionally biased region" description="Basic and acidic residues" evidence="1">
    <location>
        <begin position="776"/>
        <end position="791"/>
    </location>
</feature>
<accession>A0ABP0L3B6</accession>
<evidence type="ECO:0000313" key="4">
    <source>
        <dbReference type="EMBL" id="CAK9033585.1"/>
    </source>
</evidence>
<dbReference type="EMBL" id="CAXAMM010014373">
    <property type="protein sequence ID" value="CAK9033585.1"/>
    <property type="molecule type" value="Genomic_DNA"/>
</dbReference>
<reference evidence="4 5" key="1">
    <citation type="submission" date="2024-02" db="EMBL/GenBank/DDBJ databases">
        <authorList>
            <person name="Chen Y."/>
            <person name="Shah S."/>
            <person name="Dougan E. K."/>
            <person name="Thang M."/>
            <person name="Chan C."/>
        </authorList>
    </citation>
    <scope>NUCLEOTIDE SEQUENCE [LARGE SCALE GENOMIC DNA]</scope>
</reference>
<keyword evidence="4" id="KW-0067">ATP-binding</keyword>
<dbReference type="InterPro" id="IPR025476">
    <property type="entry name" value="Helitron_helicase-like"/>
</dbReference>
<keyword evidence="4" id="KW-0547">Nucleotide-binding</keyword>
<evidence type="ECO:0000256" key="1">
    <source>
        <dbReference type="SAM" id="MobiDB-lite"/>
    </source>
</evidence>
<feature type="region of interest" description="Disordered" evidence="1">
    <location>
        <begin position="769"/>
        <end position="791"/>
    </location>
</feature>
<dbReference type="Pfam" id="PF14214">
    <property type="entry name" value="Helitron_like_N"/>
    <property type="match status" value="1"/>
</dbReference>